<dbReference type="InterPro" id="IPR042228">
    <property type="entry name" value="Dynein_linker_3"/>
</dbReference>
<dbReference type="Pfam" id="PF12774">
    <property type="entry name" value="AAA_6"/>
    <property type="match status" value="1"/>
</dbReference>
<dbReference type="InterPro" id="IPR042222">
    <property type="entry name" value="Dynein_2_N"/>
</dbReference>
<dbReference type="Proteomes" id="UP000681722">
    <property type="component" value="Unassembled WGS sequence"/>
</dbReference>
<dbReference type="Pfam" id="PF08385">
    <property type="entry name" value="DHC_N1"/>
    <property type="match status" value="1"/>
</dbReference>
<dbReference type="CDD" id="cd00009">
    <property type="entry name" value="AAA"/>
    <property type="match status" value="1"/>
</dbReference>
<dbReference type="OrthoDB" id="14187at2759"/>
<evidence type="ECO:0000256" key="4">
    <source>
        <dbReference type="ARBA" id="ARBA00011655"/>
    </source>
</evidence>
<feature type="domain" description="AAA+ ATPase" evidence="20">
    <location>
        <begin position="2851"/>
        <end position="3017"/>
    </location>
</feature>
<dbReference type="InterPro" id="IPR041466">
    <property type="entry name" value="Dynein_AAA5_ext"/>
</dbReference>
<dbReference type="GO" id="GO:0051959">
    <property type="term" value="F:dynein light intermediate chain binding"/>
    <property type="evidence" value="ECO:0007669"/>
    <property type="project" value="InterPro"/>
</dbReference>
<dbReference type="FunFam" id="1.10.287.2620:FF:000001">
    <property type="entry name" value="Cytoplasmic dynein heavy chain 1"/>
    <property type="match status" value="1"/>
</dbReference>
<dbReference type="Pfam" id="PF03028">
    <property type="entry name" value="Dynein_heavy"/>
    <property type="match status" value="1"/>
</dbReference>
<dbReference type="FunFam" id="1.10.8.710:FF:000001">
    <property type="entry name" value="Dynein axonemal heavy chain 2"/>
    <property type="match status" value="1"/>
</dbReference>
<feature type="coiled-coil region" evidence="18">
    <location>
        <begin position="3137"/>
        <end position="3175"/>
    </location>
</feature>
<evidence type="ECO:0000256" key="3">
    <source>
        <dbReference type="ARBA" id="ARBA00008887"/>
    </source>
</evidence>
<evidence type="ECO:0000313" key="21">
    <source>
        <dbReference type="EMBL" id="CAF0820897.1"/>
    </source>
</evidence>
<dbReference type="FunFam" id="3.10.490.20:FF:000004">
    <property type="entry name" value="Cytoplasmic dynein heavy chain 2"/>
    <property type="match status" value="1"/>
</dbReference>
<keyword evidence="7" id="KW-0493">Microtubule</keyword>
<dbReference type="GO" id="GO:0060271">
    <property type="term" value="P:cilium assembly"/>
    <property type="evidence" value="ECO:0007669"/>
    <property type="project" value="UniProtKB-ARBA"/>
</dbReference>
<name>A0A813U2W1_9BILA</name>
<feature type="coiled-coil region" evidence="18">
    <location>
        <begin position="3352"/>
        <end position="3379"/>
    </location>
</feature>
<evidence type="ECO:0000256" key="9">
    <source>
        <dbReference type="ARBA" id="ARBA00022741"/>
    </source>
</evidence>
<dbReference type="Pfam" id="PF12775">
    <property type="entry name" value="AAA_7"/>
    <property type="match status" value="1"/>
</dbReference>
<evidence type="ECO:0000256" key="2">
    <source>
        <dbReference type="ARBA" id="ARBA00004522"/>
    </source>
</evidence>
<dbReference type="Pfam" id="PF17852">
    <property type="entry name" value="Dynein_AAA_lid"/>
    <property type="match status" value="1"/>
</dbReference>
<evidence type="ECO:0000256" key="10">
    <source>
        <dbReference type="ARBA" id="ARBA00022840"/>
    </source>
</evidence>
<evidence type="ECO:0000256" key="1">
    <source>
        <dbReference type="ARBA" id="ARBA00004245"/>
    </source>
</evidence>
<dbReference type="Pfam" id="PF01167">
    <property type="entry name" value="Tub"/>
    <property type="match status" value="2"/>
</dbReference>
<keyword evidence="23" id="KW-1185">Reference proteome</keyword>
<dbReference type="Gene3D" id="3.10.490.20">
    <property type="match status" value="1"/>
</dbReference>
<evidence type="ECO:0000256" key="5">
    <source>
        <dbReference type="ARBA" id="ARBA00022197"/>
    </source>
</evidence>
<dbReference type="Pfam" id="PF12780">
    <property type="entry name" value="AAA_8"/>
    <property type="match status" value="1"/>
</dbReference>
<dbReference type="SMART" id="SM00382">
    <property type="entry name" value="AAA"/>
    <property type="match status" value="4"/>
</dbReference>
<organism evidence="21 23">
    <name type="scientific">Didymodactylos carnosus</name>
    <dbReference type="NCBI Taxonomy" id="1234261"/>
    <lineage>
        <taxon>Eukaryota</taxon>
        <taxon>Metazoa</taxon>
        <taxon>Spiralia</taxon>
        <taxon>Gnathifera</taxon>
        <taxon>Rotifera</taxon>
        <taxon>Eurotatoria</taxon>
        <taxon>Bdelloidea</taxon>
        <taxon>Philodinida</taxon>
        <taxon>Philodinidae</taxon>
        <taxon>Didymodactylos</taxon>
    </lineage>
</organism>
<dbReference type="SUPFAM" id="SSF54518">
    <property type="entry name" value="Tubby C-terminal domain-like"/>
    <property type="match status" value="1"/>
</dbReference>
<feature type="domain" description="AAA+ ATPase" evidence="20">
    <location>
        <begin position="1840"/>
        <end position="1981"/>
    </location>
</feature>
<dbReference type="InterPro" id="IPR000007">
    <property type="entry name" value="Tubby_C"/>
</dbReference>
<keyword evidence="10" id="KW-0067">ATP-binding</keyword>
<dbReference type="FunFam" id="1.10.8.1220:FF:000002">
    <property type="entry name" value="cytoplasmic dynein 1 heavy chain 1-like"/>
    <property type="match status" value="1"/>
</dbReference>
<sequence>MAEDSDQVVMRSIQPTPLEIQQFSDYLVRVVPLAVDLNSQETDEFKQVLIDKKIVTECIKKFIGDPQCAVLFIKIITTGKEDDQNSNELDTEETASNQYEFSTEIFYATQKATSVGFIKITPIINVVKKMSQQLQFVTFTNRSPYEVLRTFVSHAMAPYLKSFLRQQKERDREKSALVLEEKLNELEMGLVQLQQTVNIPDVVLTPNPIVAQVLRQCSEKNQRPSVDYFREKIEDSNFLNSLQSGVNLWIREIQKVTKLERDPSTGSALQEITFWLNMERSLYRIQEHMTSPEVALTLDVLRIGKRFHATISFESDTGYKEALDRVKNYNILMKDFPINELLGANDLDKIKSSLVIIFNHLKKVRNTRYPINRVLKFIEAISRDLNAQMLKDDEYEKLQVLLRDISKKKREDTLKMVWKLNAQHKKLQARLEQLRKFRRHHDQFRTVIERLLSKQHQPLPLTNAENNIEQQQQSALLDPSDSNAIQEINNAYDSLKNIDILECSPEGSHLWDETIRKYDEHIERVETRITTRLRDQLGKARNAHEMLRIFAQYNALFVRPAIRGAIREYQTQLIKHVKEDIDKLHDKFKVKYMNSKSSKMSKTICDLPPTTGSMIWAKQIERQLCAYLKRVEDVLGTGWENHVDGQRLKFEGDSFKARLNTTPIFDDWVDKIQKRGLSVTGIIYSVETIRSSKGPMLRLKVNFTPEIISLTKEVRNLKWLGFRVPLQIVNKAHQANQLYPYAMGLLESIRSYELANSKCIHEHGHDYLLGNLKKDIQGLIIEGSQLTWESYKLEPYVQRCIETFSSFSEKVEDILRLDSVMFKNINELDECDYQAAIFHDILYKIQKTVDEFCLHDYSNLLTWVEKIDEQIERKLFHRLQLAIRLWIKALKQKGTMTNDLSTPDTDEHHTTKKMRLKKIIHEIRIVNQMLVLVPPFESAREKLFESFFECESIITSQKRIKYSRYQVNVDVVESEDRFFNDGLAKFPDESGKNITDAYESIEHLLSEAQEYFKGWLKYQVLWDLQPDVLYQRLGSNIKAWFDCLNDIRESRKTLDTHETYKAFGPLIIDFSKLQSKINVKYDSWHQDVVRKFGQLIQTTASDFYTHITENHSELESKSVDSGNLKDSVQLIDKINVVKATLAEDELKMQQLHEAHKILERQRFPFPDNWISVDTISNSWTSLNDVMKQKEQVVEKKLDTIQNQVLHEADIVDTRTKELLEDWDVKKPIGGDLKPRDALRNLQNYESKLSEQLEQRIALNKAKQSVKLEDVGFIDHYENRLRVGLQELNDVRNVWKSLESVCNHLEELKDTPWITVQPKKLKTNLEELLTAMHAMVPSVKTYHSYDAVKSSIENHIKMIPFIAELKSEALKDRHWKELLKILNLNWNMNDVTLREVWDMKDKIKKNEHDIRDIMVAAQGEKALEEFLRQIADLWKTYTLELTDYQKKCKVIKSWDDLFTKCKENISNVISMKMSPYYKAFEEETVSWEDKLNRINTICDIWIDVQRRWVYLDGIFSSSADITQLLPNESQKFQSVSAEFIGLLKKVEKSPIVLDVIAIPGIHKLLERLADLLTKIQKALGEYLEKQRASFPRFYFIGDEDLLEMIGNSNNIPRLQKHFKKMFAGVNSLILDDENINIKGVTSREGEEVLFFNPISIVKHPSINDWLTCVEKEICLSLAKLLARSIPELTVIQENLKDTDAFINWLDQYQAQLVVLAFQVLWSENVQRLLEKLGQGSKNSEDGLHSALKQIELTLVMLADLVLADQPPVRRRKLEHLIIEHVHKRDVTRCLIDKHVDNPTNFEWLAQMRLYFDPSLQDRLVQTPLTDRCFLTMTQALHAKFGGSPFGPAGTGKTESVKALGNALGRFVLVFNCDEAFDFQAMGRIFAGLCQVGAWGCFDEFNRLEERMLSAVSQQIQTIQEALKEQTNSISKNPVKIELVGKTITVNQNMAVFITMNPGYAGRSNLPDNLKMLFRSLAMTVPDKVLIAQVMLYSQGFREAESLASKIVPLFQLCSEQLSNQSHYDFGLRSLKSVLVMAGNIKRDRIKEGKDDKLKTEAEQEIVIQAIMDSFVPRLVADDLVLLNSLLYDVFPRACYNRPEMTRLKEEIVNVAQEMHLECGDLWMEKVLQLYQITNLNHGLMLVGPTSCGKTTAWKVLLSALNRIENSDGQAHVIDPKAISKDDLYGFLDQNTREWTDGLFTHILRKIIDNVRSELSKRQWIIFDGDVDPEWVENLNSVLDDNKLLTLPNGERLSLPPNVRIIFEVQNLRYATLATVSRCGMVWCSQETVTCEMLLKYYLNKIQIEVLYDIQTDDESQQQQPRRQADTDELNVSIVNLQKKIASILEPYCTSDGLIIEALNYAQTQQHIMDFIPSRCLQTLFSMLNGVIRTIVKRQLFNDTLTPLTSQQMEQFVVKSLIIGCVWSFSGDSKLKYRQQLGEFIMNNVKNVPAPSDKSLPIIDYEVTAEGEWQSWLQKVPRIDLEPDKVNATDLVIPTIDTIRHEALLYTWLAERKPLLLCGPPGSGKTMTLFSALRALPTTEVIGLNFSCATTPELILKTFSHYCEYKKTPNGHVLAPTQIGKWIIVFCDEINLPDEDNYGTQRVIQFLRQCIEHGGFYRIIDQTWIKLERVQFVGACNPPTDPGRKPLNHRFLRHAPIVYVDYPGEISLKQIYGTLNRAMLKRFSSTKMCGDALTNAMVEFFLLTQEQFTAEQQPHYIYSPREMTRWVRGINEAVKPLQDLNPNDLVRLWAHEALRLFHDRLIYDYERQWTEKSIDDIAMKHFTNVNFNSALQRPILYSDWITGQYSSIEEDTLRNHIQERLKIYYEEEVGIQLVLFKQVLDQVLRIDRVFRQPQGHLLLIGLSGTGKATLCRFVSWLNQISFFQLKVHNKYTAADFDEDLRQLLRRSGCKGEKIVFLLDESNVMDSSFLERMNTLLANGEVPGLFEGDEYSSLLSLCKEGAQRNGLMLDSNEELYKWFTVQVMRNLHVAFTMNPSANGLRDRASTSPALFNRCVLDWLGDWSYDAYYQVASELTHKLDMTKTDYIAPKNLPRHVSILPADPTYRDVITNAFVFVHQSLHKLNDSLKKKGAKTIIITPSHFLDSIQHFLKITVEKRNEIEETREHLLVGLKKIHETVVQVEELQKSLASKRLELNNKNEEANLKLKQMVTDQQEAEKKRISSQELQVVLVVQQEQIVKKRATVMEDLNKVEPAVQEAQQAVKSIKKQNLVELKNLNNPPSGVKLALESVCLLLGEETNDWKSIRSIIMRENFIPTIVNFNTDDLTPATIQKMKTKYLSNPDYSYEKINRASVACGPLVKWAEAQLTYADMLGKVEPLRNELKSLENAAETKVVEMQNTNDLITTLEKKIAQYKAEYADLISAAQAIKTDLSHVESKVERSIALIKNLSIERVRWEQSSESYQTQLTTIMCDGFLISSFLAYLGYFDQITRQMLFQQWMKHLEKSNLPYKHDLARVEYVSSADERLRWETNLLPSDDLCRENAVMLKRYSRYPLIIDPSGQALEFLYREYRDKNIIQTSFVDVNFRKQLESALRFGTTLFIHDAENFDSLLNPVLLRDLRRTGGRVLITIGDKDIDFSPAFTMFLFTRDADADFGPDVCSRVTFVNFTVTRSSLQSQCLNSILRAERPDIDSKRSDLMKLQGEFAAKLRHLEDNLLKVLNESEGTILDNDNVISTLEKIKVESSEIMKKVEETDIVLREVEAVSNEYLPMAKACSSIFFTLSSLSSIHFLYQYSLKFFLEIFEHVLHHNKRLESITDPSVRLDIILKSLFETVYVRVAHGMLQKDRITLGVQLTRIYLKNIVGSETFDNEFSELAQKLEDYKDTLNIQQLSDNQKRALARLSANLKPFKNVSQRIKSQTDVFSNWLSSNDLNTNVPVVWDVNSASTNKTEIDSAVYGMLLTRALKPERLIHAAKAFVQSVFGIEFVQKADELLNLESIVNDEIQGLTPILLCSVPGYDASNRVEELASSLHKQLTSIAIGSAEGFTQAEQAITNGAKSGNWVLLKNVHLAPQWLKELEKKLHSIKANQAFRLFLSTEINPKLPGSLLRTGLCLVFESASGLRASLMRTINEFSETRMEKLPNIRAKAYFRLAWLHALVTERMRYTPLGWSKKYEINESDLRFACDTIDQWIKTNNDPESKKLIAWDALKYLISSCIYGGRLDNSFDQCLLAAFVSKLFSEETLSPTYPLIKDDASAFSIPMPQHTTKAQSLAWVDQLSTNERPTWLGLPDNAETVLLISESNKFTADLLKCEQSEETSTDLDLDGDSKQENELAGRPAWMVQLQHTSDIWLKSLPKALTTMNRNSETIKDPLFRCFEREVNFAAKLLKIIRSDLSDIQAVCDGQKKQTNDTRDLIHNLSKGITPQTWKKYRVPPRTTAMQWISDFTARLQQLEKLSTLTTKEGVQALRHISIWLGGLFTPEAYLTATRQCAAQTQQVSLEELFMDVELLDHETKSSDNAFIIIGLKLQGASCRNNSLHFSPDILSDIPALAIQWKLHHAEKFLDNKIKLPVYANGLRTELLFTIDVKSGQENANECSFYERGVAVLASKSKKPTSHIPSEVTSGKNDESFTKDVKLPSTHLSSPCPSEKTEVYLKISNDDQLQNPLMSDSSSQKELMIKEDLTEFVYFPVPQTVEYVECRLTRDPTHFHPTYYLHAEREDGKKFLILTARKRHKGGKSTYLISTDVTNLSSDSKFTAKLRGQNLLGSQHIIYDNGVNPTRAITDRESHRREMTAIIHAQDSLIEKWNRKEMQNILELYNKSPIWNEVSKTHVLSFHKNRVTETSVKNFQIVSCDTNNQEHVIMQFGRISDNTFICDFRYPLCAIQAFGIALSSFDSKFGH</sequence>
<dbReference type="FunFam" id="3.20.180.20:FF:000002">
    <property type="entry name" value="Cytoplasmic dynein heavy chain 1"/>
    <property type="match status" value="1"/>
</dbReference>
<dbReference type="FunFam" id="3.40.50.300:FF:000122">
    <property type="entry name" value="Cytoplasmic dynein 1 heavy chain"/>
    <property type="match status" value="1"/>
</dbReference>
<accession>A0A813U2W1</accession>
<evidence type="ECO:0000259" key="20">
    <source>
        <dbReference type="SMART" id="SM00382"/>
    </source>
</evidence>
<dbReference type="FunFam" id="3.40.50.300:FF:000071">
    <property type="entry name" value="Cytoplasmic dynein heavy chain 1"/>
    <property type="match status" value="1"/>
</dbReference>
<dbReference type="Gene3D" id="1.10.287.2620">
    <property type="match status" value="1"/>
</dbReference>
<dbReference type="InterPro" id="IPR025659">
    <property type="entry name" value="Tubby-like_C"/>
</dbReference>
<keyword evidence="11" id="KW-0243">Dynein</keyword>
<dbReference type="Pfam" id="PF18199">
    <property type="entry name" value="Dynein_C"/>
    <property type="match status" value="1"/>
</dbReference>
<dbReference type="FunFam" id="1.20.140.100:FF:000002">
    <property type="entry name" value="Cytoplasmic dynein heavy chain 1"/>
    <property type="match status" value="1"/>
</dbReference>
<evidence type="ECO:0000256" key="15">
    <source>
        <dbReference type="ARBA" id="ARBA00023212"/>
    </source>
</evidence>
<dbReference type="EMBL" id="CAJOBC010000615">
    <property type="protein sequence ID" value="CAF3607305.1"/>
    <property type="molecule type" value="Genomic_DNA"/>
</dbReference>
<comment type="caution">
    <text evidence="21">The sequence shown here is derived from an EMBL/GenBank/DDBJ whole genome shotgun (WGS) entry which is preliminary data.</text>
</comment>
<dbReference type="GO" id="GO:0008104">
    <property type="term" value="P:intracellular protein localization"/>
    <property type="evidence" value="ECO:0007669"/>
    <property type="project" value="UniProtKB-ARBA"/>
</dbReference>
<dbReference type="InterPro" id="IPR026983">
    <property type="entry name" value="DHC"/>
</dbReference>
<dbReference type="InterPro" id="IPR041658">
    <property type="entry name" value="AAA_lid_11"/>
</dbReference>
<dbReference type="Gene3D" id="1.10.472.130">
    <property type="match status" value="1"/>
</dbReference>
<dbReference type="Gene3D" id="3.20.180.20">
    <property type="entry name" value="Dynein heavy chain, N-terminal domain 2"/>
    <property type="match status" value="1"/>
</dbReference>
<dbReference type="Gene3D" id="1.20.1270.280">
    <property type="match status" value="1"/>
</dbReference>
<feature type="region of interest" description="Disordered" evidence="19">
    <location>
        <begin position="4569"/>
        <end position="4600"/>
    </location>
</feature>
<dbReference type="GO" id="GO:0005874">
    <property type="term" value="C:microtubule"/>
    <property type="evidence" value="ECO:0007669"/>
    <property type="project" value="UniProtKB-KW"/>
</dbReference>
<evidence type="ECO:0000256" key="19">
    <source>
        <dbReference type="SAM" id="MobiDB-lite"/>
    </source>
</evidence>
<comment type="similarity">
    <text evidence="3">Belongs to the dynein heavy chain family.</text>
</comment>
<dbReference type="Proteomes" id="UP000663829">
    <property type="component" value="Unassembled WGS sequence"/>
</dbReference>
<dbReference type="GO" id="GO:0008569">
    <property type="term" value="F:minus-end-directed microtubule motor activity"/>
    <property type="evidence" value="ECO:0007669"/>
    <property type="project" value="InterPro"/>
</dbReference>
<evidence type="ECO:0000256" key="13">
    <source>
        <dbReference type="ARBA" id="ARBA00023069"/>
    </source>
</evidence>
<feature type="domain" description="AAA+ ATPase" evidence="20">
    <location>
        <begin position="2134"/>
        <end position="2285"/>
    </location>
</feature>
<feature type="compositionally biased region" description="Basic and acidic residues" evidence="19">
    <location>
        <begin position="4581"/>
        <end position="4591"/>
    </location>
</feature>
<dbReference type="InterPro" id="IPR054354">
    <property type="entry name" value="DYNC2H1-like_lid"/>
</dbReference>
<keyword evidence="12 18" id="KW-0175">Coiled coil</keyword>
<evidence type="ECO:0000256" key="17">
    <source>
        <dbReference type="ARBA" id="ARBA00033439"/>
    </source>
</evidence>
<dbReference type="Gene3D" id="1.10.8.720">
    <property type="entry name" value="Region D6 of dynein motor"/>
    <property type="match status" value="1"/>
</dbReference>
<keyword evidence="16" id="KW-0966">Cell projection</keyword>
<dbReference type="GO" id="GO:0007018">
    <property type="term" value="P:microtubule-based movement"/>
    <property type="evidence" value="ECO:0007669"/>
    <property type="project" value="InterPro"/>
</dbReference>
<dbReference type="InterPro" id="IPR027417">
    <property type="entry name" value="P-loop_NTPase"/>
</dbReference>
<keyword evidence="13" id="KW-0969">Cilium</keyword>
<dbReference type="Gene3D" id="1.20.920.20">
    <property type="match status" value="1"/>
</dbReference>
<dbReference type="InterPro" id="IPR043157">
    <property type="entry name" value="Dynein_AAA1S"/>
</dbReference>
<dbReference type="InterPro" id="IPR035699">
    <property type="entry name" value="AAA_6"/>
</dbReference>
<comment type="subunit">
    <text evidence="4">Consists of at least two heavy chains and a number of intermediate and light chains.</text>
</comment>
<dbReference type="InterPro" id="IPR043160">
    <property type="entry name" value="Dynein_C_barrel"/>
</dbReference>
<dbReference type="Gene3D" id="1.10.8.1220">
    <property type="match status" value="1"/>
</dbReference>
<dbReference type="InterPro" id="IPR024743">
    <property type="entry name" value="Dynein_HC_stalk"/>
</dbReference>
<evidence type="ECO:0000256" key="7">
    <source>
        <dbReference type="ARBA" id="ARBA00022701"/>
    </source>
</evidence>
<dbReference type="FunFam" id="1.20.920.20:FF:000002">
    <property type="entry name" value="Cytoplasmic dynein 1 heavy chain"/>
    <property type="match status" value="1"/>
</dbReference>
<dbReference type="InterPro" id="IPR042219">
    <property type="entry name" value="AAA_lid_11_sf"/>
</dbReference>
<evidence type="ECO:0000313" key="22">
    <source>
        <dbReference type="EMBL" id="CAF3607305.1"/>
    </source>
</evidence>
<dbReference type="FunFam" id="3.40.50.300:FF:000373">
    <property type="entry name" value="Cytoplasmic dynein heavy chain 2"/>
    <property type="match status" value="1"/>
</dbReference>
<dbReference type="InterPro" id="IPR024317">
    <property type="entry name" value="Dynein_heavy_chain_D4_dom"/>
</dbReference>
<comment type="subcellular location">
    <subcellularLocation>
        <location evidence="2">Cell projection</location>
        <location evidence="2">Cilium membrane</location>
        <topology evidence="2">Peripheral membrane protein</topology>
        <orientation evidence="2">Cytoplasmic side</orientation>
    </subcellularLocation>
    <subcellularLocation>
        <location evidence="1">Cytoplasm</location>
        <location evidence="1">Cytoskeleton</location>
    </subcellularLocation>
</comment>
<gene>
    <name evidence="21" type="ORF">GPM918_LOCUS4539</name>
    <name evidence="22" type="ORF">SRO942_LOCUS4540</name>
</gene>
<dbReference type="Gene3D" id="3.20.90.10">
    <property type="entry name" value="Tubby Protein, Chain A"/>
    <property type="match status" value="2"/>
</dbReference>
<dbReference type="InterPro" id="IPR004273">
    <property type="entry name" value="Dynein_heavy_D6_P-loop"/>
</dbReference>
<evidence type="ECO:0000256" key="14">
    <source>
        <dbReference type="ARBA" id="ARBA00023175"/>
    </source>
</evidence>
<dbReference type="InterPro" id="IPR003593">
    <property type="entry name" value="AAA+_ATPase"/>
</dbReference>
<dbReference type="InterPro" id="IPR013594">
    <property type="entry name" value="Dynein_heavy_tail"/>
</dbReference>
<dbReference type="GO" id="GO:0005524">
    <property type="term" value="F:ATP binding"/>
    <property type="evidence" value="ECO:0007669"/>
    <property type="project" value="UniProtKB-KW"/>
</dbReference>
<dbReference type="Pfam" id="PF08393">
    <property type="entry name" value="DHC_N2"/>
    <property type="match status" value="1"/>
</dbReference>
<dbReference type="Gene3D" id="1.20.920.30">
    <property type="match status" value="1"/>
</dbReference>
<keyword evidence="6" id="KW-0963">Cytoplasm</keyword>
<evidence type="ECO:0000256" key="11">
    <source>
        <dbReference type="ARBA" id="ARBA00023017"/>
    </source>
</evidence>
<dbReference type="Gene3D" id="1.10.8.710">
    <property type="match status" value="1"/>
</dbReference>
<keyword evidence="9" id="KW-0547">Nucleotide-binding</keyword>
<reference evidence="21" key="1">
    <citation type="submission" date="2021-02" db="EMBL/GenBank/DDBJ databases">
        <authorList>
            <person name="Nowell W R."/>
        </authorList>
    </citation>
    <scope>NUCLEOTIDE SEQUENCE</scope>
</reference>
<proteinExistence type="inferred from homology"/>
<dbReference type="GO" id="GO:0045505">
    <property type="term" value="F:dynein intermediate chain binding"/>
    <property type="evidence" value="ECO:0007669"/>
    <property type="project" value="InterPro"/>
</dbReference>
<evidence type="ECO:0000256" key="18">
    <source>
        <dbReference type="SAM" id="Coils"/>
    </source>
</evidence>
<dbReference type="FunFam" id="3.40.50.300:FF:000517">
    <property type="entry name" value="Cytoplasmic dynein heavy chain 1"/>
    <property type="match status" value="1"/>
</dbReference>
<dbReference type="FunFam" id="1.20.1270.280:FF:000004">
    <property type="entry name" value="Cytoplasmic dynein heavy chain 2"/>
    <property type="match status" value="1"/>
</dbReference>
<dbReference type="FunFam" id="1.10.8.720:FF:000003">
    <property type="entry name" value="Cytoplasmic dynein heavy chain 2"/>
    <property type="match status" value="1"/>
</dbReference>
<feature type="domain" description="AAA+ ATPase" evidence="20">
    <location>
        <begin position="2509"/>
        <end position="2659"/>
    </location>
</feature>
<dbReference type="InterPro" id="IPR013602">
    <property type="entry name" value="Dynein_heavy_linker"/>
</dbReference>
<evidence type="ECO:0000313" key="23">
    <source>
        <dbReference type="Proteomes" id="UP000663829"/>
    </source>
</evidence>
<keyword evidence="8" id="KW-0677">Repeat</keyword>
<evidence type="ECO:0000256" key="6">
    <source>
        <dbReference type="ARBA" id="ARBA00022490"/>
    </source>
</evidence>
<dbReference type="Pfam" id="PF12781">
    <property type="entry name" value="AAA_9"/>
    <property type="match status" value="1"/>
</dbReference>
<dbReference type="Gene3D" id="6.10.140.1060">
    <property type="match status" value="1"/>
</dbReference>
<dbReference type="Pfam" id="PF22597">
    <property type="entry name" value="DYN_lid"/>
    <property type="match status" value="1"/>
</dbReference>
<dbReference type="Pfam" id="PF18198">
    <property type="entry name" value="AAA_lid_11"/>
    <property type="match status" value="1"/>
</dbReference>
<evidence type="ECO:0000256" key="12">
    <source>
        <dbReference type="ARBA" id="ARBA00023054"/>
    </source>
</evidence>
<evidence type="ECO:0000256" key="16">
    <source>
        <dbReference type="ARBA" id="ARBA00023273"/>
    </source>
</evidence>
<keyword evidence="15" id="KW-0206">Cytoskeleton</keyword>
<dbReference type="GO" id="GO:0005858">
    <property type="term" value="C:axonemal dynein complex"/>
    <property type="evidence" value="ECO:0007669"/>
    <property type="project" value="TreeGrafter"/>
</dbReference>
<keyword evidence="14" id="KW-0505">Motor protein</keyword>
<dbReference type="GO" id="GO:0060170">
    <property type="term" value="C:ciliary membrane"/>
    <property type="evidence" value="ECO:0007669"/>
    <property type="project" value="UniProtKB-SubCell"/>
</dbReference>
<dbReference type="InterPro" id="IPR035706">
    <property type="entry name" value="AAA_9"/>
</dbReference>
<dbReference type="Pfam" id="PF12777">
    <property type="entry name" value="MT"/>
    <property type="match status" value="1"/>
</dbReference>
<dbReference type="Gene3D" id="3.40.50.300">
    <property type="entry name" value="P-loop containing nucleotide triphosphate hydrolases"/>
    <property type="match status" value="5"/>
</dbReference>
<dbReference type="Gene3D" id="1.20.140.100">
    <property type="entry name" value="Dynein heavy chain, N-terminal domain 2"/>
    <property type="match status" value="1"/>
</dbReference>
<protein>
    <recommendedName>
        <fullName evidence="5">Dynein heavy chain, cytoplasmic</fullName>
    </recommendedName>
    <alternativeName>
        <fullName evidence="17">Dynein heavy chain, cytosolic</fullName>
    </alternativeName>
</protein>
<evidence type="ECO:0000256" key="8">
    <source>
        <dbReference type="ARBA" id="ARBA00022737"/>
    </source>
</evidence>
<dbReference type="PANTHER" id="PTHR46532:SF4">
    <property type="entry name" value="AAA+ ATPASE DOMAIN-CONTAINING PROTEIN"/>
    <property type="match status" value="1"/>
</dbReference>
<dbReference type="InterPro" id="IPR041228">
    <property type="entry name" value="Dynein_C"/>
</dbReference>
<dbReference type="SUPFAM" id="SSF52540">
    <property type="entry name" value="P-loop containing nucleoside triphosphate hydrolases"/>
    <property type="match status" value="4"/>
</dbReference>
<dbReference type="PANTHER" id="PTHR46532">
    <property type="entry name" value="MALE FERTILITY FACTOR KL5"/>
    <property type="match status" value="1"/>
</dbReference>
<dbReference type="EMBL" id="CAJNOQ010000615">
    <property type="protein sequence ID" value="CAF0820897.1"/>
    <property type="molecule type" value="Genomic_DNA"/>
</dbReference>